<dbReference type="AlphaFoldDB" id="A0A9Q0K579"/>
<accession>A0A9Q0K579</accession>
<organism evidence="1 2">
    <name type="scientific">Protea cynaroides</name>
    <dbReference type="NCBI Taxonomy" id="273540"/>
    <lineage>
        <taxon>Eukaryota</taxon>
        <taxon>Viridiplantae</taxon>
        <taxon>Streptophyta</taxon>
        <taxon>Embryophyta</taxon>
        <taxon>Tracheophyta</taxon>
        <taxon>Spermatophyta</taxon>
        <taxon>Magnoliopsida</taxon>
        <taxon>Proteales</taxon>
        <taxon>Proteaceae</taxon>
        <taxon>Protea</taxon>
    </lineage>
</organism>
<dbReference type="InterPro" id="IPR012340">
    <property type="entry name" value="NA-bd_OB-fold"/>
</dbReference>
<dbReference type="OrthoDB" id="1751331at2759"/>
<gene>
    <name evidence="1" type="ORF">NE237_021803</name>
</gene>
<dbReference type="Proteomes" id="UP001141806">
    <property type="component" value="Unassembled WGS sequence"/>
</dbReference>
<sequence length="125" mass="14044">MGGTCRYYWSVSECFSYLKSTVLINPDLPESRKLKSLYDSEVIHLWVSITRYIMVVLVSDPSGGAWFSVFNEQPEKIIGAIVDEIRATHEVIGVPASCTVGYISMYYDPIGSVLMEHLVSVLMQD</sequence>
<dbReference type="SUPFAM" id="SSF50249">
    <property type="entry name" value="Nucleic acid-binding proteins"/>
    <property type="match status" value="1"/>
</dbReference>
<name>A0A9Q0K579_9MAGN</name>
<evidence type="ECO:0000313" key="1">
    <source>
        <dbReference type="EMBL" id="KAJ4961893.1"/>
    </source>
</evidence>
<evidence type="ECO:0000313" key="2">
    <source>
        <dbReference type="Proteomes" id="UP001141806"/>
    </source>
</evidence>
<proteinExistence type="predicted"/>
<dbReference type="EMBL" id="JAMYWD010000009">
    <property type="protein sequence ID" value="KAJ4961893.1"/>
    <property type="molecule type" value="Genomic_DNA"/>
</dbReference>
<comment type="caution">
    <text evidence="1">The sequence shown here is derived from an EMBL/GenBank/DDBJ whole genome shotgun (WGS) entry which is preliminary data.</text>
</comment>
<keyword evidence="2" id="KW-1185">Reference proteome</keyword>
<reference evidence="1" key="1">
    <citation type="journal article" date="2023" name="Plant J.">
        <title>The genome of the king protea, Protea cynaroides.</title>
        <authorList>
            <person name="Chang J."/>
            <person name="Duong T.A."/>
            <person name="Schoeman C."/>
            <person name="Ma X."/>
            <person name="Roodt D."/>
            <person name="Barker N."/>
            <person name="Li Z."/>
            <person name="Van de Peer Y."/>
            <person name="Mizrachi E."/>
        </authorList>
    </citation>
    <scope>NUCLEOTIDE SEQUENCE</scope>
    <source>
        <tissue evidence="1">Young leaves</tissue>
    </source>
</reference>
<dbReference type="Gene3D" id="2.40.50.140">
    <property type="entry name" value="Nucleic acid-binding proteins"/>
    <property type="match status" value="1"/>
</dbReference>
<protein>
    <submittedName>
        <fullName evidence="1">Uncharacterized protein</fullName>
    </submittedName>
</protein>